<feature type="repeat" description="WD" evidence="2">
    <location>
        <begin position="1"/>
        <end position="17"/>
    </location>
</feature>
<dbReference type="InterPro" id="IPR036322">
    <property type="entry name" value="WD40_repeat_dom_sf"/>
</dbReference>
<comment type="caution">
    <text evidence="3">The sequence shown here is derived from an EMBL/GenBank/DDBJ whole genome shotgun (WGS) entry which is preliminary data.</text>
</comment>
<reference evidence="3" key="1">
    <citation type="submission" date="2023-05" db="EMBL/GenBank/DDBJ databases">
        <authorList>
            <person name="Stuckert A."/>
        </authorList>
    </citation>
    <scope>NUCLEOTIDE SEQUENCE</scope>
</reference>
<dbReference type="EMBL" id="CATNWA010015681">
    <property type="protein sequence ID" value="CAI9585745.1"/>
    <property type="molecule type" value="Genomic_DNA"/>
</dbReference>
<dbReference type="InterPro" id="IPR015943">
    <property type="entry name" value="WD40/YVTN_repeat-like_dom_sf"/>
</dbReference>
<organism evidence="3 4">
    <name type="scientific">Staurois parvus</name>
    <dbReference type="NCBI Taxonomy" id="386267"/>
    <lineage>
        <taxon>Eukaryota</taxon>
        <taxon>Metazoa</taxon>
        <taxon>Chordata</taxon>
        <taxon>Craniata</taxon>
        <taxon>Vertebrata</taxon>
        <taxon>Euteleostomi</taxon>
        <taxon>Amphibia</taxon>
        <taxon>Batrachia</taxon>
        <taxon>Anura</taxon>
        <taxon>Neobatrachia</taxon>
        <taxon>Ranoidea</taxon>
        <taxon>Ranidae</taxon>
        <taxon>Staurois</taxon>
    </lineage>
</organism>
<keyword evidence="1" id="KW-0677">Repeat</keyword>
<name>A0ABN9ELM4_9NEOB</name>
<dbReference type="PANTHER" id="PTHR44324:SF3">
    <property type="entry name" value="WD REPEAT-CONTAINING PROTEIN 49-LIKE"/>
    <property type="match status" value="1"/>
</dbReference>
<feature type="non-terminal residue" evidence="3">
    <location>
        <position position="135"/>
    </location>
</feature>
<keyword evidence="4" id="KW-1185">Reference proteome</keyword>
<proteinExistence type="predicted"/>
<dbReference type="PROSITE" id="PS50082">
    <property type="entry name" value="WD_REPEATS_2"/>
    <property type="match status" value="2"/>
</dbReference>
<evidence type="ECO:0000313" key="3">
    <source>
        <dbReference type="EMBL" id="CAI9585745.1"/>
    </source>
</evidence>
<protein>
    <submittedName>
        <fullName evidence="3">Uncharacterized protein</fullName>
    </submittedName>
</protein>
<evidence type="ECO:0000313" key="4">
    <source>
        <dbReference type="Proteomes" id="UP001162483"/>
    </source>
</evidence>
<dbReference type="Gene3D" id="2.130.10.10">
    <property type="entry name" value="YVTN repeat-like/Quinoprotein amine dehydrogenase"/>
    <property type="match status" value="1"/>
</dbReference>
<dbReference type="Pfam" id="PF00400">
    <property type="entry name" value="WD40"/>
    <property type="match status" value="2"/>
</dbReference>
<dbReference type="InterPro" id="IPR051242">
    <property type="entry name" value="WD-EF-hand_domain"/>
</dbReference>
<dbReference type="PANTHER" id="PTHR44324">
    <property type="entry name" value="WD40 REPEAT DOMAIN 95"/>
    <property type="match status" value="1"/>
</dbReference>
<dbReference type="SUPFAM" id="SSF50978">
    <property type="entry name" value="WD40 repeat-like"/>
    <property type="match status" value="1"/>
</dbReference>
<keyword evidence="2" id="KW-0853">WD repeat</keyword>
<feature type="repeat" description="WD" evidence="2">
    <location>
        <begin position="28"/>
        <end position="69"/>
    </location>
</feature>
<gene>
    <name evidence="3" type="ORF">SPARVUS_LOCUS10268720</name>
</gene>
<accession>A0ABN9ELM4</accession>
<dbReference type="InterPro" id="IPR001680">
    <property type="entry name" value="WD40_rpt"/>
</dbReference>
<evidence type="ECO:0000256" key="1">
    <source>
        <dbReference type="ARBA" id="ARBA00022737"/>
    </source>
</evidence>
<sequence>MNLLVTGGLDHKIRLWNQYVPTRPTAVFSEHTMPILDVVVYEPLRQIFSYSKDSVLKVWDISSHSCLQTLVLKFPCIHPGRTQEQGHFPFLLVPSPSHCLLVSYCDYIAMLRLDHKCSEETLVTHEAPLSAVLYN</sequence>
<evidence type="ECO:0000256" key="2">
    <source>
        <dbReference type="PROSITE-ProRule" id="PRU00221"/>
    </source>
</evidence>
<dbReference type="Proteomes" id="UP001162483">
    <property type="component" value="Unassembled WGS sequence"/>
</dbReference>